<keyword evidence="5" id="KW-1185">Reference proteome</keyword>
<organism evidence="4 5">
    <name type="scientific">Striga hermonthica</name>
    <name type="common">Purple witchweed</name>
    <name type="synonym">Buchnera hermonthica</name>
    <dbReference type="NCBI Taxonomy" id="68872"/>
    <lineage>
        <taxon>Eukaryota</taxon>
        <taxon>Viridiplantae</taxon>
        <taxon>Streptophyta</taxon>
        <taxon>Embryophyta</taxon>
        <taxon>Tracheophyta</taxon>
        <taxon>Spermatophyta</taxon>
        <taxon>Magnoliopsida</taxon>
        <taxon>eudicotyledons</taxon>
        <taxon>Gunneridae</taxon>
        <taxon>Pentapetalae</taxon>
        <taxon>asterids</taxon>
        <taxon>lamiids</taxon>
        <taxon>Lamiales</taxon>
        <taxon>Orobanchaceae</taxon>
        <taxon>Buchnereae</taxon>
        <taxon>Striga</taxon>
    </lineage>
</organism>
<proteinExistence type="predicted"/>
<name>A0A9N7RA73_STRHE</name>
<feature type="compositionally biased region" description="Basic and acidic residues" evidence="2">
    <location>
        <begin position="377"/>
        <end position="393"/>
    </location>
</feature>
<sequence length="666" mass="75634">RKFVNELSLFGKVIGDRKASWVGIKQAMSNIWRLSLPMEVKELGHNFFQFLFQNKEDKERVAKGTNWNFDNQYLILTEWFYGLSINHPIFQEVSFWVQVYNIPLNWLSTAVGLKLGSVFKKLKNVVVVGAGSHGGHILRLLVSINISEPIPRCATIRLGDWLSTVSFKYEKLVSMCHYCGVIGHLERNCDKRQQDIISKYLKEGQYGDWLRAPECQNFASLNLSDSRSPSSTNPTTPAQQSPLKSSRSQAEGSNQIMLMQGESSHPRHLEAEVSTSFCGNDRASKPPTTDLIQAEGNNRELVLQESSPLNPLNAAEVETSKNMEIEAVLVDATTSSDPPTFKLCLTSPAVSGPTKTWKRDRTKDGRLQREPVLPILIDKEIPVKRQKNEEESPSHQQGDQVAGQSDNKKSKLNSGKVEITLCFFSVKGINITRFLQDSTLKRNGSTWKESEIVTSSWSQQVTGTPFFKLKEKVKNTRAALLIWSSKFRSKNQQSIDLLTKKLEVLREDKAEDYWEQWNETRSELNAAHKQEELHWQQRSKVKWLKEGDSNTKFFHAYTLQKRKLNAISRLLTPSGSVLTSHEDIENHISEFYSELFTSEGSWDGELFTGQKVNLQKSGIFFSRNTPSNLRDSICNVLQGIVPHRSTRYLGLPLGIGRSKKEAFDFI</sequence>
<feature type="non-terminal residue" evidence="4">
    <location>
        <position position="1"/>
    </location>
</feature>
<dbReference type="GO" id="GO:0003676">
    <property type="term" value="F:nucleic acid binding"/>
    <property type="evidence" value="ECO:0007669"/>
    <property type="project" value="InterPro"/>
</dbReference>
<evidence type="ECO:0000313" key="5">
    <source>
        <dbReference type="Proteomes" id="UP001153555"/>
    </source>
</evidence>
<dbReference type="InterPro" id="IPR025836">
    <property type="entry name" value="Zn_knuckle_CX2CX4HX4C"/>
</dbReference>
<dbReference type="OrthoDB" id="512555at2759"/>
<protein>
    <recommendedName>
        <fullName evidence="3">CCHC-type domain-containing protein</fullName>
    </recommendedName>
</protein>
<feature type="non-terminal residue" evidence="4">
    <location>
        <position position="666"/>
    </location>
</feature>
<feature type="compositionally biased region" description="Polar residues" evidence="2">
    <location>
        <begin position="243"/>
        <end position="253"/>
    </location>
</feature>
<keyword evidence="1" id="KW-0862">Zinc</keyword>
<dbReference type="PANTHER" id="PTHR31286">
    <property type="entry name" value="GLYCINE-RICH CELL WALL STRUCTURAL PROTEIN 1.8-LIKE"/>
    <property type="match status" value="1"/>
</dbReference>
<dbReference type="GO" id="GO:0008270">
    <property type="term" value="F:zinc ion binding"/>
    <property type="evidence" value="ECO:0007669"/>
    <property type="project" value="UniProtKB-KW"/>
</dbReference>
<feature type="domain" description="CCHC-type" evidence="3">
    <location>
        <begin position="176"/>
        <end position="191"/>
    </location>
</feature>
<dbReference type="InterPro" id="IPR001878">
    <property type="entry name" value="Znf_CCHC"/>
</dbReference>
<keyword evidence="1" id="KW-0479">Metal-binding</keyword>
<evidence type="ECO:0000259" key="3">
    <source>
        <dbReference type="PROSITE" id="PS50158"/>
    </source>
</evidence>
<feature type="compositionally biased region" description="Low complexity" evidence="2">
    <location>
        <begin position="221"/>
        <end position="242"/>
    </location>
</feature>
<dbReference type="Pfam" id="PF14111">
    <property type="entry name" value="DUF4283"/>
    <property type="match status" value="1"/>
</dbReference>
<dbReference type="InterPro" id="IPR025558">
    <property type="entry name" value="DUF4283"/>
</dbReference>
<gene>
    <name evidence="4" type="ORF">SHERM_20051</name>
</gene>
<feature type="region of interest" description="Disordered" evidence="2">
    <location>
        <begin position="344"/>
        <end position="410"/>
    </location>
</feature>
<dbReference type="AlphaFoldDB" id="A0A9N7RA73"/>
<feature type="compositionally biased region" description="Basic and acidic residues" evidence="2">
    <location>
        <begin position="357"/>
        <end position="369"/>
    </location>
</feature>
<comment type="caution">
    <text evidence="4">The sequence shown here is derived from an EMBL/GenBank/DDBJ whole genome shotgun (WGS) entry which is preliminary data.</text>
</comment>
<dbReference type="Pfam" id="PF14392">
    <property type="entry name" value="zf-CCHC_4"/>
    <property type="match status" value="1"/>
</dbReference>
<dbReference type="PANTHER" id="PTHR31286:SF178">
    <property type="entry name" value="DUF4283 DOMAIN-CONTAINING PROTEIN"/>
    <property type="match status" value="1"/>
</dbReference>
<evidence type="ECO:0000256" key="2">
    <source>
        <dbReference type="SAM" id="MobiDB-lite"/>
    </source>
</evidence>
<dbReference type="EMBL" id="CACSLK010023397">
    <property type="protein sequence ID" value="CAA0822586.1"/>
    <property type="molecule type" value="Genomic_DNA"/>
</dbReference>
<evidence type="ECO:0000313" key="4">
    <source>
        <dbReference type="EMBL" id="CAA0822586.1"/>
    </source>
</evidence>
<accession>A0A9N7RA73</accession>
<evidence type="ECO:0000256" key="1">
    <source>
        <dbReference type="PROSITE-ProRule" id="PRU00047"/>
    </source>
</evidence>
<dbReference type="Proteomes" id="UP001153555">
    <property type="component" value="Unassembled WGS sequence"/>
</dbReference>
<feature type="compositionally biased region" description="Polar residues" evidence="2">
    <location>
        <begin position="394"/>
        <end position="405"/>
    </location>
</feature>
<keyword evidence="1" id="KW-0863">Zinc-finger</keyword>
<feature type="region of interest" description="Disordered" evidence="2">
    <location>
        <begin position="221"/>
        <end position="253"/>
    </location>
</feature>
<reference evidence="4" key="1">
    <citation type="submission" date="2019-12" db="EMBL/GenBank/DDBJ databases">
        <authorList>
            <person name="Scholes J."/>
        </authorList>
    </citation>
    <scope>NUCLEOTIDE SEQUENCE</scope>
</reference>
<dbReference type="PROSITE" id="PS50158">
    <property type="entry name" value="ZF_CCHC"/>
    <property type="match status" value="1"/>
</dbReference>
<dbReference type="InterPro" id="IPR040256">
    <property type="entry name" value="At4g02000-like"/>
</dbReference>